<evidence type="ECO:0000256" key="1">
    <source>
        <dbReference type="SAM" id="SignalP"/>
    </source>
</evidence>
<accession>A0A3N4PLU0</accession>
<evidence type="ECO:0000313" key="2">
    <source>
        <dbReference type="EMBL" id="RPE09176.1"/>
    </source>
</evidence>
<dbReference type="Proteomes" id="UP000278351">
    <property type="component" value="Unassembled WGS sequence"/>
</dbReference>
<comment type="caution">
    <text evidence="2">The sequence shown here is derived from an EMBL/GenBank/DDBJ whole genome shotgun (WGS) entry which is preliminary data.</text>
</comment>
<feature type="signal peptide" evidence="1">
    <location>
        <begin position="1"/>
        <end position="27"/>
    </location>
</feature>
<evidence type="ECO:0008006" key="4">
    <source>
        <dbReference type="Google" id="ProtNLM"/>
    </source>
</evidence>
<proteinExistence type="predicted"/>
<keyword evidence="1" id="KW-0732">Signal</keyword>
<dbReference type="AlphaFoldDB" id="A0A3N4PLU0"/>
<dbReference type="EMBL" id="RPDH01000002">
    <property type="protein sequence ID" value="RPE09176.1"/>
    <property type="molecule type" value="Genomic_DNA"/>
</dbReference>
<gene>
    <name evidence="2" type="ORF">EGT74_19405</name>
</gene>
<keyword evidence="3" id="KW-1185">Reference proteome</keyword>
<protein>
    <recommendedName>
        <fullName evidence="4">DUF4890 domain-containing protein</fullName>
    </recommendedName>
</protein>
<evidence type="ECO:0000313" key="3">
    <source>
        <dbReference type="Proteomes" id="UP000278351"/>
    </source>
</evidence>
<sequence>MQKRKQLSICPFILTVTILFAALSGHAQEKSHAQKMTDKMKTELSLTEEQYPRVLAANEQFAAQVAALKDGGGSRLSKLKKFKAMDEDLEKALKKILTEEQYTNYREQKKKNRAKARGGSQDKS</sequence>
<reference evidence="2 3" key="1">
    <citation type="submission" date="2018-11" db="EMBL/GenBank/DDBJ databases">
        <title>Chitinophaga lutea sp.nov., isolate from arsenic contaminated soil.</title>
        <authorList>
            <person name="Zong Y."/>
        </authorList>
    </citation>
    <scope>NUCLEOTIDE SEQUENCE [LARGE SCALE GENOMIC DNA]</scope>
    <source>
        <strain evidence="2 3">ZY74</strain>
    </source>
</reference>
<feature type="chain" id="PRO_5018039599" description="DUF4890 domain-containing protein" evidence="1">
    <location>
        <begin position="28"/>
        <end position="124"/>
    </location>
</feature>
<organism evidence="2 3">
    <name type="scientific">Chitinophaga lutea</name>
    <dbReference type="NCBI Taxonomy" id="2488634"/>
    <lineage>
        <taxon>Bacteria</taxon>
        <taxon>Pseudomonadati</taxon>
        <taxon>Bacteroidota</taxon>
        <taxon>Chitinophagia</taxon>
        <taxon>Chitinophagales</taxon>
        <taxon>Chitinophagaceae</taxon>
        <taxon>Chitinophaga</taxon>
    </lineage>
</organism>
<dbReference type="OrthoDB" id="680361at2"/>
<dbReference type="RefSeq" id="WP_123848172.1">
    <property type="nucleotide sequence ID" value="NZ_RPDH01000002.1"/>
</dbReference>
<name>A0A3N4PLU0_9BACT</name>